<dbReference type="EMBL" id="LNYO01000023">
    <property type="protein sequence ID" value="KTD33556.1"/>
    <property type="molecule type" value="Genomic_DNA"/>
</dbReference>
<dbReference type="Proteomes" id="UP000054725">
    <property type="component" value="Unassembled WGS sequence"/>
</dbReference>
<dbReference type="InterPro" id="IPR031325">
    <property type="entry name" value="RHS_repeat"/>
</dbReference>
<dbReference type="InterPro" id="IPR006530">
    <property type="entry name" value="YD"/>
</dbReference>
<organism evidence="5 6">
    <name type="scientific">Legionella nautarum</name>
    <dbReference type="NCBI Taxonomy" id="45070"/>
    <lineage>
        <taxon>Bacteria</taxon>
        <taxon>Pseudomonadati</taxon>
        <taxon>Pseudomonadota</taxon>
        <taxon>Gammaproteobacteria</taxon>
        <taxon>Legionellales</taxon>
        <taxon>Legionellaceae</taxon>
        <taxon>Legionella</taxon>
    </lineage>
</organism>
<dbReference type="NCBIfam" id="TIGR01643">
    <property type="entry name" value="YD_repeat_2x"/>
    <property type="match status" value="13"/>
</dbReference>
<dbReference type="Pfam" id="PF05593">
    <property type="entry name" value="RHS_repeat"/>
    <property type="match status" value="5"/>
</dbReference>
<dbReference type="EC" id="3.1.-.-" evidence="5"/>
<dbReference type="RefSeq" id="WP_058505313.1">
    <property type="nucleotide sequence ID" value="NZ_CAAAIF010000017.1"/>
</dbReference>
<evidence type="ECO:0000313" key="5">
    <source>
        <dbReference type="EMBL" id="KTD33556.1"/>
    </source>
</evidence>
<dbReference type="Pfam" id="PF01476">
    <property type="entry name" value="LysM"/>
    <property type="match status" value="1"/>
</dbReference>
<keyword evidence="1" id="KW-0677">Repeat</keyword>
<dbReference type="CDD" id="cd00118">
    <property type="entry name" value="LysM"/>
    <property type="match status" value="1"/>
</dbReference>
<feature type="compositionally biased region" description="Low complexity" evidence="2">
    <location>
        <begin position="3167"/>
        <end position="3176"/>
    </location>
</feature>
<feature type="region of interest" description="Disordered" evidence="2">
    <location>
        <begin position="3157"/>
        <end position="3176"/>
    </location>
</feature>
<dbReference type="Pfam" id="PF25023">
    <property type="entry name" value="TEN_YD-shell"/>
    <property type="match status" value="4"/>
</dbReference>
<keyword evidence="5" id="KW-0378">Hydrolase</keyword>
<feature type="transmembrane region" description="Helical" evidence="3">
    <location>
        <begin position="3188"/>
        <end position="3218"/>
    </location>
</feature>
<feature type="transmembrane region" description="Helical" evidence="3">
    <location>
        <begin position="3230"/>
        <end position="3251"/>
    </location>
</feature>
<dbReference type="STRING" id="45070.Lnau_2307"/>
<evidence type="ECO:0000256" key="2">
    <source>
        <dbReference type="SAM" id="MobiDB-lite"/>
    </source>
</evidence>
<keyword evidence="3" id="KW-1133">Transmembrane helix</keyword>
<dbReference type="InterPro" id="IPR018392">
    <property type="entry name" value="LysM"/>
</dbReference>
<keyword evidence="3" id="KW-0812">Transmembrane</keyword>
<dbReference type="PANTHER" id="PTHR32305:SF15">
    <property type="entry name" value="PROTEIN RHSA-RELATED"/>
    <property type="match status" value="1"/>
</dbReference>
<sequence>MTQLVINEGLGIKGSSLSQLGSYGPKGNAALGQSGESAYINAANGNLVLRQTDGFLASSGLGFELIHSYNSLGEGGNNWRFNTQTSLFLHGVANSFGSEVTRIDEDGHASHFIFDEKKGCYLANDGSTATLRFESDRWIYREGSESRAYEYNLDGQLTRLTDRDGHQLQFHYSEGQLAYISDTSDKQTIKWVFAQGFLQDLTVLSDGEVVHHLHYDYDEQHRLQKVTRDLGQDKLYWINYEYAGDSNQISAIHQSDGTSLLIDYDSEGRVKKLVDGEKRATSYEYLDGKTVISNSLGETWTYYYDQQSRLTGIDGPKNSYIRYEYEGKHLSAVHQGHLHWLFEYNEAGDCIAVQEPSGQITKRIYDNEHRVLSETSYSRFDGNHSPEAPQTNHFIYDERGHLRFSIAKDGTVSEYRYNQDGQCLNSRSYLKAGYSTSQQNLGLSDLLTWVSEQDQQAVSLSAYHYDWRGLLDEETHYASIDKNGEGLSKSALVTRFRYDAAGRLVEKAVPLDQGFSVTSYLYDDLGRLIQRCDNQNHSQRFEYDDTHQRVVETDERGLQTIRSYDRSGLLLTTQYLDAISQDYGSIQYTYDNAGRLQSQTHIDGTATYYFYDEEGRLQAKCEPGGQLSEYRYDEEGRVVQTINYSEKAATADWKTKIPAWAEIKPESKLNDRNSQIIYNDFNQIAYQINAEGGVIAFDYNPAGQVIRKTAYANRLELYSASQRLTNHELKLQPSSNDRSIYYFYDSEGRLQAEVNGEAAATSYRYDRRGNLIETIRHARYSSFPLNSEWVAPEKDFNDIHNFSLFNTAGLKVADIDPAGFAITYEYNDRGLLIRKRSFSTALTETVMTTINEHTVLTELCLQEKASDHLTTYNYDDLDQLIEERSQNGLLIQFRYDEKGLVLEKTLTDTKTNEIRQQRFRYDALGRVIQQLDALGAALLLKNTQLNEAELETIWQQHSLHYEYDLAGRLVSLTNALKQTTHYFYNEAGLLIYTVNAEGQVTENQYNNFNQVETVYRYSKSLKKSLVALTTTELAAQLDELRDEASDEKIVYEYNNLGQLVKKITGSRGLQTIEYNAFGELESSSLRIDSTHELVKGYAYDRRGLVRHQVDDIGGVNHHTETQYDVFGNLKKIIDPRGNITSYLYNRRGERTVILNQANNYKQIHYDAFGRILSETNYSSQWINLFSYDDQNNTLTVEHPNQNSKIVTQFNAFGDKITVTDANDQLTHYYYDAKGQLITESASESYAKYYRYDEIGHLIWQQDNGGQVIYYSYDAEGRVLTKTLDPHGLALTTKYRYDGIGRQLEITEANGLRKQFSYDDSGNLIQTRTDPDGLNLTILFSYDDRGLLTRKTECNPQGQDRVTAYEWDILGGRKATILDPEGLGLRTSYCYDENGNLVSETDANNNTRHFIYDAKNQCRFQIDARGVVTEHIYDPCGNEVQTVTYANRISVLKSYTEKDLRLVLKPADNDQYQFRFFDLEGRITMSFDAQGYGRSYSYDGNGNLLHQISFAAAKSLDELKRGGMSYSEEERTIARHQYFAYNGLNQLVYQLDEKNYLTEYRYNASGQLISNTKFATNLALQSDHYSLEVLRKNIQPSPSDQRIRYAYDQAGRLSYQLSANGIASAYFYDGVGNTIASLQYATRFDPDNTSDWEKQLSASAQDRLSHFVFDAAGREVYRISPEGRILERGYDALGNVISEITHDERLTVPTYDEQGLRKILKVDKHDRSTHFNYDVIGRLTTKIDAKKQATHYAYDSNGNVLTKTEANAAQWTYHYDEANHLIETRSPRTAMMSLKAGKWVSELRSLVTHHSYDSFGNITSTVRDPDGLNQITQYLYDNNNRKIQTIYPNVLVNIASNTASSQRQEQAQTLVEEQQYNAYGEVIASKDRAGNWRYNVYDKKGQLLYSLNTQGAVTGFSYDAFGNQLSKTRYANTLSWSSGMDDAETFAKALKPSGYDRKEHYSYDLDNRLLETTQNEIHSYNAATKHYEALTPTTRTRYNAFGEVIEVSVKRNEIDWATTNYYYNKEGLKQASLDAEHYLTTYTYDSFGELIDEIQHANRASAWDENQVTTPVASAKDRHMVFAYDVLGRLTSKTLKQVSYQQLINAGNQYLTLASDLTTHYSYDALGNLTSTTDALGFTSYCYYDALGQLIAKVGPASSVGRAATTYSYDALGQLVEVTRFAQGAASANAESYVLKEASAADVSTRAIYDNQGRLLAEIDGLNHAIYYSYDANGQKVRSWQLLTQNDGSQRLIDKRYAFDKEGQLIQTGTYKNNGLLMTEDAVYNVFGEITAKGIDGNLTTHIDYDLLGRIRRANTQGYYQIFVYDLMDHVTQIATSTNVYSDTYGDQGVDLSDESFNNTERFTEAQWHYNLQRQNNVYDGLGRCLSQTKEYTLTATRPGEEVHLESISQHQSVDRWGNVLSHKSARGFETRYEYNAFDQVIKQELPEVVAYDEKMQAQILKPTVYYAYDALGRAIAMMDANGHTVAKILDAEGHVLTEIDAKGYQRIKAYNLLGQLESNQNELGGLTTYVYDKANRLTELKSPKNQQTYTYDESGELIAQKNALGHSLLFAYDNLGHQILKKDVGGHLSASEYDDAGHKISELDAKGLKQTWTYDANGRLQAHTDLGGHTTTYQYNKNGLLLEETSTAGKSMSYRYQGDGQLLSYADQVYQETDYYSYDADGNMVSKSVSRAISGSNDGGWLTENDVYAYDALGRLTTVRRRSPNDQVNQFPDKDHALLNIDYQYDAVGNIRHTAVEANYTGYQKVRNDDFYTYDANNRMLINKGSIVNGEITLFGTQSSYLDYDAAGNVKIALKFEDGGLQRYNYVYNTSNQLEIISKNDITLKTMHYDEIGRVDQEWLYDAYGHAASISTMTYVADLLKKQSTLSLLSNGWKETEVVLYDYDLVGNLQGVDSTFYQNGTKIRRTHEYTYVYWDSYLQSTDKASQSLNDGPSAVAVSGRFYNVNGQLYQVVDGNNISNYKISTLEGIRAKKDINGQINYLTVAGKTIGDLHLDNAGIQHLNVYGGFTPMGNPRAGSPAAYLGDFGVFAPELTAYFLQRDGGLQNETNNEILANTPQDNMGTYTVQTGDSLDSIALQIYGDSSLWYLIADANGFSDRQSSQLHNGQRITIPPVATRQHFNDGTRRIINSAELIGDTSPTLPTPSLPSPSAAPITAPQRRKSHSLFKKIAIAAVTVIATVLAAAAFGALAGAIGASLGAGLKGALHLGMKVLAGQALGMTGSLAAGFAAGAAGSLAGQGVANILGLQKGMNLKGSLISGFSTAASAGLLQGLNSSEAFTSLLGKFDKLSPTGFSFSTAAEMMGDDAVSQGLSLALQNHQHFSWSQLGARGILGGLAGSKSGRTVSQSLEQHLGKVGGSIVHSELSALATGSLQTAMNGESLNATQVLSDNLGSAIGNGFIRSQATEIETQQPEIPSEWIEGEYSPVPETANDETYTPILPGFYERFHEGASNHHQLYGALIKKANELWNDYGEAQVAPSPTILVKGSGELSDGLTGFVKGSAINLMEHLGTDMWKSAKIGNRIEGFVQMAEGLGELAGAGIMINGSLGLSSPISSPIIAHGADKALTGYINMATGANFETQTLTGLQKFMSKESATLVDNLLSLTSYITIGKKAASKAVTLAKTGYYKQRATSTGVTNLKVAGIAAQGKFSGAYGAIASGGDIYDIGVGALAGALTSVMGESKILYSILKNPYVSWGTANMVGQIVTNIRDPNSHYSLLSFSFALIGAGHSHAITKSINVGFTKTIIESMFNGFYSAIGSSLGKRV</sequence>
<keyword evidence="3" id="KW-0472">Membrane</keyword>
<dbReference type="SUPFAM" id="SSF50960">
    <property type="entry name" value="TolB, C-terminal domain"/>
    <property type="match status" value="1"/>
</dbReference>
<dbReference type="SMART" id="SM00257">
    <property type="entry name" value="LysM"/>
    <property type="match status" value="1"/>
</dbReference>
<protein>
    <submittedName>
        <fullName evidence="5">Putative deoxyribonuclease RhsC</fullName>
        <ecNumber evidence="5">3.1.-.-</ecNumber>
    </submittedName>
</protein>
<dbReference type="InterPro" id="IPR056823">
    <property type="entry name" value="TEN-like_YD-shell"/>
</dbReference>
<proteinExistence type="predicted"/>
<dbReference type="Gene3D" id="2.180.10.10">
    <property type="entry name" value="RHS repeat-associated core"/>
    <property type="match status" value="9"/>
</dbReference>
<gene>
    <name evidence="5" type="primary">rhsC</name>
    <name evidence="5" type="ORF">Lnau_2307</name>
</gene>
<feature type="domain" description="LysM" evidence="4">
    <location>
        <begin position="3081"/>
        <end position="3130"/>
    </location>
</feature>
<comment type="caution">
    <text evidence="5">The sequence shown here is derived from an EMBL/GenBank/DDBJ whole genome shotgun (WGS) entry which is preliminary data.</text>
</comment>
<dbReference type="PROSITE" id="PS51782">
    <property type="entry name" value="LYSM"/>
    <property type="match status" value="1"/>
</dbReference>
<dbReference type="GO" id="GO:0016787">
    <property type="term" value="F:hydrolase activity"/>
    <property type="evidence" value="ECO:0007669"/>
    <property type="project" value="UniProtKB-KW"/>
</dbReference>
<dbReference type="InterPro" id="IPR036779">
    <property type="entry name" value="LysM_dom_sf"/>
</dbReference>
<dbReference type="InterPro" id="IPR050708">
    <property type="entry name" value="T6SS_VgrG/RHS"/>
</dbReference>
<dbReference type="PATRIC" id="fig|45070.6.peg.2434"/>
<evidence type="ECO:0000259" key="4">
    <source>
        <dbReference type="PROSITE" id="PS51782"/>
    </source>
</evidence>
<reference evidence="5 6" key="1">
    <citation type="submission" date="2015-11" db="EMBL/GenBank/DDBJ databases">
        <title>Genomic analysis of 38 Legionella species identifies large and diverse effector repertoires.</title>
        <authorList>
            <person name="Burstein D."/>
            <person name="Amaro F."/>
            <person name="Zusman T."/>
            <person name="Lifshitz Z."/>
            <person name="Cohen O."/>
            <person name="Gilbert J.A."/>
            <person name="Pupko T."/>
            <person name="Shuman H.A."/>
            <person name="Segal G."/>
        </authorList>
    </citation>
    <scope>NUCLEOTIDE SEQUENCE [LARGE SCALE GENOMIC DNA]</scope>
    <source>
        <strain evidence="5 6">ATCC 49506</strain>
    </source>
</reference>
<keyword evidence="6" id="KW-1185">Reference proteome</keyword>
<dbReference type="OrthoDB" id="9816400at2"/>
<dbReference type="Gene3D" id="3.90.930.1">
    <property type="match status" value="1"/>
</dbReference>
<evidence type="ECO:0000313" key="6">
    <source>
        <dbReference type="Proteomes" id="UP000054725"/>
    </source>
</evidence>
<dbReference type="PANTHER" id="PTHR32305">
    <property type="match status" value="1"/>
</dbReference>
<evidence type="ECO:0000256" key="1">
    <source>
        <dbReference type="ARBA" id="ARBA00022737"/>
    </source>
</evidence>
<name>A0A0W0WMJ0_9GAMM</name>
<evidence type="ECO:0000256" key="3">
    <source>
        <dbReference type="SAM" id="Phobius"/>
    </source>
</evidence>
<dbReference type="Gene3D" id="3.10.350.10">
    <property type="entry name" value="LysM domain"/>
    <property type="match status" value="1"/>
</dbReference>
<accession>A0A0W0WMJ0</accession>